<proteinExistence type="predicted"/>
<dbReference type="AlphaFoldDB" id="A0A7T1TCP0"/>
<dbReference type="PRINTS" id="PR00469">
    <property type="entry name" value="PNDRDTASEII"/>
</dbReference>
<dbReference type="EMBL" id="CP048882">
    <property type="protein sequence ID" value="QPP10474.1"/>
    <property type="molecule type" value="Genomic_DNA"/>
</dbReference>
<dbReference type="PANTHER" id="PTHR48105">
    <property type="entry name" value="THIOREDOXIN REDUCTASE 1-RELATED-RELATED"/>
    <property type="match status" value="1"/>
</dbReference>
<evidence type="ECO:0000313" key="5">
    <source>
        <dbReference type="EMBL" id="QPP10474.1"/>
    </source>
</evidence>
<accession>A0A7T1TCP0</accession>
<feature type="domain" description="FAD/NAD(P)-binding" evidence="4">
    <location>
        <begin position="5"/>
        <end position="241"/>
    </location>
</feature>
<comment type="catalytic activity">
    <reaction evidence="3">
        <text>[thioredoxin]-dithiol + NADP(+) = [thioredoxin]-disulfide + NADPH + H(+)</text>
        <dbReference type="Rhea" id="RHEA:20345"/>
        <dbReference type="Rhea" id="RHEA-COMP:10698"/>
        <dbReference type="Rhea" id="RHEA-COMP:10700"/>
        <dbReference type="ChEBI" id="CHEBI:15378"/>
        <dbReference type="ChEBI" id="CHEBI:29950"/>
        <dbReference type="ChEBI" id="CHEBI:50058"/>
        <dbReference type="ChEBI" id="CHEBI:57783"/>
        <dbReference type="ChEBI" id="CHEBI:58349"/>
        <dbReference type="EC" id="1.8.1.9"/>
    </reaction>
</comment>
<dbReference type="GO" id="GO:0004791">
    <property type="term" value="F:thioredoxin-disulfide reductase (NADPH) activity"/>
    <property type="evidence" value="ECO:0007669"/>
    <property type="project" value="UniProtKB-EC"/>
</dbReference>
<dbReference type="InterPro" id="IPR050097">
    <property type="entry name" value="Ferredoxin-NADP_redctase_2"/>
</dbReference>
<gene>
    <name evidence="5" type="ORF">G4Z16_06715</name>
</gene>
<evidence type="ECO:0000256" key="1">
    <source>
        <dbReference type="ARBA" id="ARBA00022630"/>
    </source>
</evidence>
<dbReference type="SUPFAM" id="SSF51905">
    <property type="entry name" value="FAD/NAD(P)-binding domain"/>
    <property type="match status" value="1"/>
</dbReference>
<dbReference type="Gene3D" id="3.50.50.60">
    <property type="entry name" value="FAD/NAD(P)-binding domain"/>
    <property type="match status" value="2"/>
</dbReference>
<keyword evidence="6" id="KW-1185">Reference proteome</keyword>
<protein>
    <submittedName>
        <fullName evidence="5">NAD(P)/FAD-dependent oxidoreductase</fullName>
    </submittedName>
</protein>
<keyword evidence="1" id="KW-0285">Flavoprotein</keyword>
<organism evidence="5 6">
    <name type="scientific">Streptomyces bathyalis</name>
    <dbReference type="NCBI Taxonomy" id="2710756"/>
    <lineage>
        <taxon>Bacteria</taxon>
        <taxon>Bacillati</taxon>
        <taxon>Actinomycetota</taxon>
        <taxon>Actinomycetes</taxon>
        <taxon>Kitasatosporales</taxon>
        <taxon>Streptomycetaceae</taxon>
        <taxon>Streptomyces</taxon>
    </lineage>
</organism>
<evidence type="ECO:0000259" key="4">
    <source>
        <dbReference type="Pfam" id="PF07992"/>
    </source>
</evidence>
<evidence type="ECO:0000256" key="2">
    <source>
        <dbReference type="ARBA" id="ARBA00023002"/>
    </source>
</evidence>
<dbReference type="PRINTS" id="PR00368">
    <property type="entry name" value="FADPNR"/>
</dbReference>
<dbReference type="Proteomes" id="UP000595046">
    <property type="component" value="Chromosome"/>
</dbReference>
<name>A0A7T1TCP0_9ACTN</name>
<sequence>MNETYDVVVVGGGAAGLSAALVLGRSRRSVLVIDAGEPRNAPAGHVHNYLGREGTEPAELLALGREEVGRYGVEVRAGRVSSAARTGGRFAVGLGDGSSVFARRLVLANGVVDVLPQVPGLEERFGRDVLHCPYCHGWEVAGLPLGVVASGEECVERALLFRQWSEDVVILLNGRPAPQGEDAERLAARGIRWVPGRIRRVVVEDDAVSGVELDGGEIVHRAALVVTTVPTADTTLLDALGGPEAPGVKVVGNAAAPYAGVIASAADGMTAGTLINHELVVEETAAAVAAYRKEAA</sequence>
<dbReference type="Pfam" id="PF07992">
    <property type="entry name" value="Pyr_redox_2"/>
    <property type="match status" value="1"/>
</dbReference>
<evidence type="ECO:0000256" key="3">
    <source>
        <dbReference type="ARBA" id="ARBA00048132"/>
    </source>
</evidence>
<dbReference type="KEGG" id="sbat:G4Z16_06715"/>
<dbReference type="InterPro" id="IPR036188">
    <property type="entry name" value="FAD/NAD-bd_sf"/>
</dbReference>
<dbReference type="InterPro" id="IPR023753">
    <property type="entry name" value="FAD/NAD-binding_dom"/>
</dbReference>
<reference evidence="6" key="1">
    <citation type="submission" date="2020-02" db="EMBL/GenBank/DDBJ databases">
        <title>Streptomyces sp. ASO4wet.</title>
        <authorList>
            <person name="Risdian C."/>
            <person name="Landwehr W."/>
            <person name="Schupp P."/>
            <person name="Wink J."/>
        </authorList>
    </citation>
    <scope>NUCLEOTIDE SEQUENCE [LARGE SCALE GENOMIC DNA]</scope>
    <source>
        <strain evidence="6">ASO4wet</strain>
    </source>
</reference>
<keyword evidence="2" id="KW-0560">Oxidoreductase</keyword>
<evidence type="ECO:0000313" key="6">
    <source>
        <dbReference type="Proteomes" id="UP000595046"/>
    </source>
</evidence>